<organism evidence="1 2">
    <name type="scientific">Cyclobacterium plantarum</name>
    <dbReference type="NCBI Taxonomy" id="2716263"/>
    <lineage>
        <taxon>Bacteria</taxon>
        <taxon>Pseudomonadati</taxon>
        <taxon>Bacteroidota</taxon>
        <taxon>Cytophagia</taxon>
        <taxon>Cytophagales</taxon>
        <taxon>Cyclobacteriaceae</taxon>
        <taxon>Cyclobacterium</taxon>
    </lineage>
</organism>
<comment type="caution">
    <text evidence="1">The sequence shown here is derived from an EMBL/GenBank/DDBJ whole genome shotgun (WGS) entry which is preliminary data.</text>
</comment>
<dbReference type="Proteomes" id="UP000649799">
    <property type="component" value="Unassembled WGS sequence"/>
</dbReference>
<gene>
    <name evidence="1" type="ORF">G9Q97_15210</name>
</gene>
<evidence type="ECO:0000313" key="2">
    <source>
        <dbReference type="Proteomes" id="UP000649799"/>
    </source>
</evidence>
<name>A0ABX0HCU0_9BACT</name>
<accession>A0ABX0HCU0</accession>
<evidence type="ECO:0000313" key="1">
    <source>
        <dbReference type="EMBL" id="NHE58159.1"/>
    </source>
</evidence>
<evidence type="ECO:0008006" key="3">
    <source>
        <dbReference type="Google" id="ProtNLM"/>
    </source>
</evidence>
<dbReference type="RefSeq" id="WP_166148283.1">
    <property type="nucleotide sequence ID" value="NZ_JAANYN010000006.1"/>
</dbReference>
<reference evidence="1 2" key="1">
    <citation type="submission" date="2020-03" db="EMBL/GenBank/DDBJ databases">
        <title>Cyclobacterium plantarum sp. nov., a marine bacterium isolated from a coastal-marine wetland.</title>
        <authorList>
            <person name="Sanchez-Porro C."/>
            <person name="Ventosa A."/>
            <person name="Amoozegar M."/>
        </authorList>
    </citation>
    <scope>NUCLEOTIDE SEQUENCE [LARGE SCALE GENOMIC DNA]</scope>
    <source>
        <strain evidence="1 2">GBPx2</strain>
    </source>
</reference>
<keyword evidence="2" id="KW-1185">Reference proteome</keyword>
<proteinExistence type="predicted"/>
<protein>
    <recommendedName>
        <fullName evidence="3">Secretion system C-terminal sorting domain-containing protein</fullName>
    </recommendedName>
</protein>
<sequence length="147" mass="16612">MYEEKITLKLTFPIILLALILLTGLFSVLAQNVIRPIETEISFPKDLNSPDVNFDLQSLGNKKFKLVLEKPNQTLTNVKIYDILGNLILHDKLKPTDGIQKNYDFTHLNSKLFVVEVGNAKYNKTKSIYANPQGSIDRSVTTTTTDE</sequence>
<dbReference type="EMBL" id="JAANYN010000006">
    <property type="protein sequence ID" value="NHE58159.1"/>
    <property type="molecule type" value="Genomic_DNA"/>
</dbReference>